<dbReference type="EMBL" id="JADIMM010000069">
    <property type="protein sequence ID" value="MBO8457531.1"/>
    <property type="molecule type" value="Genomic_DNA"/>
</dbReference>
<gene>
    <name evidence="1" type="ORF">IAA81_04800</name>
</gene>
<evidence type="ECO:0000313" key="1">
    <source>
        <dbReference type="EMBL" id="MBO8457531.1"/>
    </source>
</evidence>
<organism evidence="1 2">
    <name type="scientific">Candidatus Gallitreponema excrementavium</name>
    <dbReference type="NCBI Taxonomy" id="2840840"/>
    <lineage>
        <taxon>Bacteria</taxon>
        <taxon>Pseudomonadati</taxon>
        <taxon>Spirochaetota</taxon>
        <taxon>Spirochaetia</taxon>
        <taxon>Spirochaetales</taxon>
        <taxon>Candidatus Gallitreponema</taxon>
    </lineage>
</organism>
<protein>
    <submittedName>
        <fullName evidence="1">Uncharacterized protein</fullName>
    </submittedName>
</protein>
<comment type="caution">
    <text evidence="1">The sequence shown here is derived from an EMBL/GenBank/DDBJ whole genome shotgun (WGS) entry which is preliminary data.</text>
</comment>
<accession>A0A9D9N208</accession>
<reference evidence="1" key="1">
    <citation type="submission" date="2020-10" db="EMBL/GenBank/DDBJ databases">
        <authorList>
            <person name="Gilroy R."/>
        </authorList>
    </citation>
    <scope>NUCLEOTIDE SEQUENCE</scope>
    <source>
        <strain evidence="1">10532</strain>
    </source>
</reference>
<dbReference type="Proteomes" id="UP000823638">
    <property type="component" value="Unassembled WGS sequence"/>
</dbReference>
<evidence type="ECO:0000313" key="2">
    <source>
        <dbReference type="Proteomes" id="UP000823638"/>
    </source>
</evidence>
<proteinExistence type="predicted"/>
<dbReference type="AlphaFoldDB" id="A0A9D9N208"/>
<reference evidence="1" key="2">
    <citation type="journal article" date="2021" name="PeerJ">
        <title>Extensive microbial diversity within the chicken gut microbiome revealed by metagenomics and culture.</title>
        <authorList>
            <person name="Gilroy R."/>
            <person name="Ravi A."/>
            <person name="Getino M."/>
            <person name="Pursley I."/>
            <person name="Horton D.L."/>
            <person name="Alikhan N.F."/>
            <person name="Baker D."/>
            <person name="Gharbi K."/>
            <person name="Hall N."/>
            <person name="Watson M."/>
            <person name="Adriaenssens E.M."/>
            <person name="Foster-Nyarko E."/>
            <person name="Jarju S."/>
            <person name="Secka A."/>
            <person name="Antonio M."/>
            <person name="Oren A."/>
            <person name="Chaudhuri R.R."/>
            <person name="La Ragione R."/>
            <person name="Hildebrand F."/>
            <person name="Pallen M.J."/>
        </authorList>
    </citation>
    <scope>NUCLEOTIDE SEQUENCE</scope>
    <source>
        <strain evidence="1">10532</strain>
    </source>
</reference>
<name>A0A9D9N208_9SPIR</name>
<sequence>MDSPFAFIAKHNIKKLAKNIKNGKNTIIYTSMPLTRKMFVKASTSYWLSLGRKNGITREQMESMEIEG</sequence>